<dbReference type="SUPFAM" id="SSF57783">
    <property type="entry name" value="Zinc beta-ribbon"/>
    <property type="match status" value="1"/>
</dbReference>
<accession>A0AAW5IJB8</accession>
<dbReference type="RefSeq" id="WP_254971916.1">
    <property type="nucleotide sequence ID" value="NZ_JANDWU010000090.1"/>
</dbReference>
<evidence type="ECO:0000313" key="1">
    <source>
        <dbReference type="EMBL" id="MCP9551012.1"/>
    </source>
</evidence>
<dbReference type="AlphaFoldDB" id="A0AAW5IJB8"/>
<dbReference type="Proteomes" id="UP001205506">
    <property type="component" value="Unassembled WGS sequence"/>
</dbReference>
<dbReference type="PANTHER" id="PTHR35810:SF1">
    <property type="entry name" value="CYTOPLASMIC PROTEIN"/>
    <property type="match status" value="1"/>
</dbReference>
<protein>
    <submittedName>
        <fullName evidence="1">Virulence RhuM family protein</fullName>
    </submittedName>
</protein>
<dbReference type="Pfam" id="PF13310">
    <property type="entry name" value="Virulence_RhuM"/>
    <property type="match status" value="1"/>
</dbReference>
<evidence type="ECO:0000313" key="2">
    <source>
        <dbReference type="Proteomes" id="UP001205506"/>
    </source>
</evidence>
<dbReference type="EMBL" id="JANDWU010000090">
    <property type="protein sequence ID" value="MCP9551012.1"/>
    <property type="molecule type" value="Genomic_DNA"/>
</dbReference>
<organism evidence="1 2">
    <name type="scientific">Segatella copri</name>
    <dbReference type="NCBI Taxonomy" id="165179"/>
    <lineage>
        <taxon>Bacteria</taxon>
        <taxon>Pseudomonadati</taxon>
        <taxon>Bacteroidota</taxon>
        <taxon>Bacteroidia</taxon>
        <taxon>Bacteroidales</taxon>
        <taxon>Prevotellaceae</taxon>
        <taxon>Segatella</taxon>
    </lineage>
</organism>
<sequence length="151" mass="17352">MEANNNKITCPKCNSQNVQSEGMIHLCMDCGYKWEDEVQTDLGEMIIYQSDEGVRLDVRLENKTVWLNQEQIGALFNKSKATISEHISNIFKEGELDEKVVVRKFRTTTQHGALEGKTQSKEVKYYNLDVIISVGYSVKSIQGARFRQWAR</sequence>
<dbReference type="PANTHER" id="PTHR35810">
    <property type="entry name" value="CYTOPLASMIC PROTEIN-RELATED"/>
    <property type="match status" value="1"/>
</dbReference>
<reference evidence="1" key="1">
    <citation type="submission" date="2022-07" db="EMBL/GenBank/DDBJ databases">
        <title>Prevotella copri.</title>
        <authorList>
            <person name="Yang C."/>
        </authorList>
    </citation>
    <scope>NUCLEOTIDE SEQUENCE</scope>
    <source>
        <strain evidence="1">HF1805</strain>
    </source>
</reference>
<dbReference type="InterPro" id="IPR011204">
    <property type="entry name" value="Virulence_RhuM-like"/>
</dbReference>
<comment type="caution">
    <text evidence="1">The sequence shown here is derived from an EMBL/GenBank/DDBJ whole genome shotgun (WGS) entry which is preliminary data.</text>
</comment>
<proteinExistence type="predicted"/>
<name>A0AAW5IJB8_9BACT</name>
<gene>
    <name evidence="1" type="ORF">NNC68_16320</name>
</gene>